<feature type="domain" description="PPC" evidence="1">
    <location>
        <begin position="11"/>
        <end position="132"/>
    </location>
</feature>
<keyword evidence="3" id="KW-1185">Reference proteome</keyword>
<keyword evidence="2" id="KW-0238">DNA-binding</keyword>
<dbReference type="SUPFAM" id="SSF117856">
    <property type="entry name" value="AF0104/ALDC/Ptd012-like"/>
    <property type="match status" value="1"/>
</dbReference>
<evidence type="ECO:0000259" key="1">
    <source>
        <dbReference type="PROSITE" id="PS51742"/>
    </source>
</evidence>
<comment type="caution">
    <text evidence="2">The sequence shown here is derived from an EMBL/GenBank/DDBJ whole genome shotgun (WGS) entry which is preliminary data.</text>
</comment>
<name>A0A846Z1A1_9ACTN</name>
<dbReference type="Proteomes" id="UP000579250">
    <property type="component" value="Unassembled WGS sequence"/>
</dbReference>
<dbReference type="AlphaFoldDB" id="A0A846Z1A1"/>
<dbReference type="InterPro" id="IPR005175">
    <property type="entry name" value="PPC_dom"/>
</dbReference>
<evidence type="ECO:0000313" key="3">
    <source>
        <dbReference type="Proteomes" id="UP000579250"/>
    </source>
</evidence>
<dbReference type="GO" id="GO:0003677">
    <property type="term" value="F:DNA binding"/>
    <property type="evidence" value="ECO:0007669"/>
    <property type="project" value="UniProtKB-KW"/>
</dbReference>
<dbReference type="PANTHER" id="PTHR34988:SF1">
    <property type="entry name" value="DNA-BINDING PROTEIN"/>
    <property type="match status" value="1"/>
</dbReference>
<dbReference type="PROSITE" id="PS51742">
    <property type="entry name" value="PPC"/>
    <property type="match status" value="1"/>
</dbReference>
<proteinExistence type="predicted"/>
<dbReference type="CDD" id="cd11378">
    <property type="entry name" value="DUF296"/>
    <property type="match status" value="1"/>
</dbReference>
<dbReference type="RefSeq" id="WP_067633167.1">
    <property type="nucleotide sequence ID" value="NZ_JAAXPI010000046.1"/>
</dbReference>
<dbReference type="Pfam" id="PF03479">
    <property type="entry name" value="PCC"/>
    <property type="match status" value="1"/>
</dbReference>
<protein>
    <submittedName>
        <fullName evidence="2">DNA-binding protein</fullName>
    </submittedName>
</protein>
<dbReference type="Gene3D" id="3.30.1330.80">
    <property type="entry name" value="Hypothetical protein, similar to alpha- acetolactate decarboxylase, domain 2"/>
    <property type="match status" value="1"/>
</dbReference>
<dbReference type="EMBL" id="JAAXPI010000046">
    <property type="protein sequence ID" value="NKZ07050.1"/>
    <property type="molecule type" value="Genomic_DNA"/>
</dbReference>
<evidence type="ECO:0000313" key="2">
    <source>
        <dbReference type="EMBL" id="NKZ07050.1"/>
    </source>
</evidence>
<organism evidence="2 3">
    <name type="scientific">Actinomadura latina</name>
    <dbReference type="NCBI Taxonomy" id="163603"/>
    <lineage>
        <taxon>Bacteria</taxon>
        <taxon>Bacillati</taxon>
        <taxon>Actinomycetota</taxon>
        <taxon>Actinomycetes</taxon>
        <taxon>Streptosporangiales</taxon>
        <taxon>Thermomonosporaceae</taxon>
        <taxon>Actinomadura</taxon>
    </lineage>
</organism>
<accession>A0A846Z1A1</accession>
<gene>
    <name evidence="2" type="ORF">HGB48_25395</name>
</gene>
<sequence length="132" mass="14150">MSTDPTNRAAASPDGVRNLSLRVAAGDEVVTRITAFAAENSVEHGFLVAIGGFDEFTLARYDMPSERFVELQVPHEHVEVLNVTGQVALDAEPRVHLHAVLAGPDGNAFGGHLVRAVAQPMLLVSLTERRPS</sequence>
<reference evidence="2 3" key="1">
    <citation type="submission" date="2020-04" db="EMBL/GenBank/DDBJ databases">
        <title>MicrobeNet Type strains.</title>
        <authorList>
            <person name="Nicholson A.C."/>
        </authorList>
    </citation>
    <scope>NUCLEOTIDE SEQUENCE [LARGE SCALE GENOMIC DNA]</scope>
    <source>
        <strain evidence="2 3">ATCC BAA-277</strain>
    </source>
</reference>
<dbReference type="PANTHER" id="PTHR34988">
    <property type="entry name" value="PROTEIN, PUTATIVE-RELATED"/>
    <property type="match status" value="1"/>
</dbReference>